<evidence type="ECO:0000313" key="2">
    <source>
        <dbReference type="EMBL" id="CAH2294183.1"/>
    </source>
</evidence>
<organism evidence="2 3">
    <name type="scientific">Pelobates cultripes</name>
    <name type="common">Western spadefoot toad</name>
    <dbReference type="NCBI Taxonomy" id="61616"/>
    <lineage>
        <taxon>Eukaryota</taxon>
        <taxon>Metazoa</taxon>
        <taxon>Chordata</taxon>
        <taxon>Craniata</taxon>
        <taxon>Vertebrata</taxon>
        <taxon>Euteleostomi</taxon>
        <taxon>Amphibia</taxon>
        <taxon>Batrachia</taxon>
        <taxon>Anura</taxon>
        <taxon>Pelobatoidea</taxon>
        <taxon>Pelobatidae</taxon>
        <taxon>Pelobates</taxon>
    </lineage>
</organism>
<proteinExistence type="predicted"/>
<feature type="compositionally biased region" description="Basic and acidic residues" evidence="1">
    <location>
        <begin position="100"/>
        <end position="121"/>
    </location>
</feature>
<feature type="region of interest" description="Disordered" evidence="1">
    <location>
        <begin position="94"/>
        <end position="121"/>
    </location>
</feature>
<keyword evidence="3" id="KW-1185">Reference proteome</keyword>
<name>A0AAD1W589_PELCU</name>
<dbReference type="Proteomes" id="UP001295444">
    <property type="component" value="Chromosome 05"/>
</dbReference>
<evidence type="ECO:0000313" key="3">
    <source>
        <dbReference type="Proteomes" id="UP001295444"/>
    </source>
</evidence>
<sequence>MSKVWPADKLWPAFRFNMDPQVIWLIYLLWPPVNPRALLRIPGSLNAVVLSGAQGFNGGQEITRTQTDVQSLLVLSLCSRDLFNVAGFGSFSLEAQNEETENKEAENEETENKETENKETE</sequence>
<gene>
    <name evidence="2" type="ORF">PECUL_23A011277</name>
</gene>
<evidence type="ECO:0000256" key="1">
    <source>
        <dbReference type="SAM" id="MobiDB-lite"/>
    </source>
</evidence>
<reference evidence="2" key="1">
    <citation type="submission" date="2022-03" db="EMBL/GenBank/DDBJ databases">
        <authorList>
            <person name="Alioto T."/>
            <person name="Alioto T."/>
            <person name="Gomez Garrido J."/>
        </authorList>
    </citation>
    <scope>NUCLEOTIDE SEQUENCE</scope>
</reference>
<accession>A0AAD1W589</accession>
<protein>
    <submittedName>
        <fullName evidence="2">Uncharacterized protein</fullName>
    </submittedName>
</protein>
<dbReference type="EMBL" id="OW240916">
    <property type="protein sequence ID" value="CAH2294183.1"/>
    <property type="molecule type" value="Genomic_DNA"/>
</dbReference>
<dbReference type="AlphaFoldDB" id="A0AAD1W589"/>